<evidence type="ECO:0000256" key="3">
    <source>
        <dbReference type="ARBA" id="ARBA00022737"/>
    </source>
</evidence>
<dbReference type="PROSITE" id="PS50157">
    <property type="entry name" value="ZINC_FINGER_C2H2_2"/>
    <property type="match status" value="2"/>
</dbReference>
<dbReference type="InterPro" id="IPR013087">
    <property type="entry name" value="Znf_C2H2_type"/>
</dbReference>
<dbReference type="SUPFAM" id="SSF57667">
    <property type="entry name" value="beta-beta-alpha zinc fingers"/>
    <property type="match status" value="1"/>
</dbReference>
<dbReference type="GO" id="GO:0000785">
    <property type="term" value="C:chromatin"/>
    <property type="evidence" value="ECO:0007669"/>
    <property type="project" value="TreeGrafter"/>
</dbReference>
<dbReference type="PANTHER" id="PTHR40626">
    <property type="entry name" value="MIP31509P"/>
    <property type="match status" value="1"/>
</dbReference>
<dbReference type="AlphaFoldDB" id="A0A4Z1IWI5"/>
<gene>
    <name evidence="10" type="ORF">BCON_0001g00190</name>
</gene>
<dbReference type="Pfam" id="PF00096">
    <property type="entry name" value="zf-C2H2"/>
    <property type="match status" value="2"/>
</dbReference>
<dbReference type="FunFam" id="3.30.160.60:FF:000446">
    <property type="entry name" value="Zinc finger protein"/>
    <property type="match status" value="1"/>
</dbReference>
<evidence type="ECO:0000313" key="11">
    <source>
        <dbReference type="Proteomes" id="UP000297527"/>
    </source>
</evidence>
<dbReference type="GO" id="GO:0006351">
    <property type="term" value="P:DNA-templated transcription"/>
    <property type="evidence" value="ECO:0007669"/>
    <property type="project" value="InterPro"/>
</dbReference>
<feature type="domain" description="C2H2-type" evidence="9">
    <location>
        <begin position="74"/>
        <end position="96"/>
    </location>
</feature>
<evidence type="ECO:0000313" key="10">
    <source>
        <dbReference type="EMBL" id="TGO65705.1"/>
    </source>
</evidence>
<dbReference type="GO" id="GO:0000978">
    <property type="term" value="F:RNA polymerase II cis-regulatory region sequence-specific DNA binding"/>
    <property type="evidence" value="ECO:0007669"/>
    <property type="project" value="InterPro"/>
</dbReference>
<dbReference type="InterPro" id="IPR051059">
    <property type="entry name" value="VerF-like"/>
</dbReference>
<dbReference type="SMART" id="SM00355">
    <property type="entry name" value="ZnF_C2H2"/>
    <property type="match status" value="2"/>
</dbReference>
<evidence type="ECO:0000259" key="9">
    <source>
        <dbReference type="PROSITE" id="PS50157"/>
    </source>
</evidence>
<protein>
    <recommendedName>
        <fullName evidence="9">C2H2-type domain-containing protein</fullName>
    </recommendedName>
</protein>
<dbReference type="GO" id="GO:0000981">
    <property type="term" value="F:DNA-binding transcription factor activity, RNA polymerase II-specific"/>
    <property type="evidence" value="ECO:0007669"/>
    <property type="project" value="InterPro"/>
</dbReference>
<feature type="region of interest" description="Disordered" evidence="8">
    <location>
        <begin position="1"/>
        <end position="52"/>
    </location>
</feature>
<dbReference type="InterPro" id="IPR036236">
    <property type="entry name" value="Znf_C2H2_sf"/>
</dbReference>
<organism evidence="10 11">
    <name type="scientific">Botryotinia convoluta</name>
    <dbReference type="NCBI Taxonomy" id="54673"/>
    <lineage>
        <taxon>Eukaryota</taxon>
        <taxon>Fungi</taxon>
        <taxon>Dikarya</taxon>
        <taxon>Ascomycota</taxon>
        <taxon>Pezizomycotina</taxon>
        <taxon>Leotiomycetes</taxon>
        <taxon>Helotiales</taxon>
        <taxon>Sclerotiniaceae</taxon>
        <taxon>Botryotinia</taxon>
    </lineage>
</organism>
<reference evidence="10 11" key="1">
    <citation type="submission" date="2017-12" db="EMBL/GenBank/DDBJ databases">
        <title>Comparative genomics of Botrytis spp.</title>
        <authorList>
            <person name="Valero-Jimenez C.A."/>
            <person name="Tapia P."/>
            <person name="Veloso J."/>
            <person name="Silva-Moreno E."/>
            <person name="Staats M."/>
            <person name="Valdes J.H."/>
            <person name="Van Kan J.A.L."/>
        </authorList>
    </citation>
    <scope>NUCLEOTIDE SEQUENCE [LARGE SCALE GENOMIC DNA]</scope>
    <source>
        <strain evidence="10 11">MUCL11595</strain>
    </source>
</reference>
<dbReference type="InterPro" id="IPR007219">
    <property type="entry name" value="XnlR_reg_dom"/>
</dbReference>
<dbReference type="GO" id="GO:0005634">
    <property type="term" value="C:nucleus"/>
    <property type="evidence" value="ECO:0007669"/>
    <property type="project" value="UniProtKB-SubCell"/>
</dbReference>
<sequence>MSDNVHPSTRGVHSSFQSDSTSDSANMDAEASIPRKSSLAMPASSFGCSQCPKSFNRRENLSRHMKTHDVPRTHICQICEKTFTRSDLLKRHEAGHERWDKKETKSEGRRGSVKRRKTSEDPESHDNLENFNWTPTSRSESAHLSPMQSCPSFPTETVTANYSTSFQEPTGINIPFLEAAPRSFGAGQQLNINNNVPQSMPVLGFLPQETHSFTQQYRDPYQDTTLDHQFPTNPLGITGYSYQIPFSHTSYLQPENSPMGNAWVSNDLYATMVETGNEWENTGKLFNQNVPVSDSIQQHFSNIKLGNSGPTSTMPASEPHFEYHQPKNDILESGPTQSASVASVSSPPNLPWGEDKWPSSWNPSLDPTAMLEADPINLPFDHPLFQDHNPRYDISESTYYKMRDFLISPVHEVPDREPLFTMPPLYVVNIFIGLYFKHFSHQAPVLHHPTVDTNQLSPPLLSAMMIIGSTYSHVKNGRRLAIVLIEVIGWHLLAAIRLDMSLIRNPMTIFTEALLIHMGLWCGNKRAFSVSESFKGHAVSHMRRLYESEKSNTPNRYSSVDQMNQTSKDPQVRWKRWINEESLNRLYWVVYATDRQFSALWNQSSAMTIGELVDVSCPCDEVFWCASSASDWNFALGSAKVPQSLSFAAAIGPFLFPPTPSSSIPLSGHFSTGEEPIFQPQHLPLPNLNSYTAFLVLLEIQRQIFDASQESLVASKFTNSQISPEIFESPPGHHPASSLSQALRSRVSARRQELAYTLNRFSKTYLRPHLTIPHSTSHIFHHICIVQHHITSLFLHIPFTDLLNVIGKSSQTGIVHALERLRLWAQEDPELAIDVAVRAATAIMESNRDLNVDVTGREKGSEASKETKSDMVDTGVYGASLLMMTHVILWAFAQVADKKQKDSLMKRLRGHKNTADDAFLEILGSELMDEEDSEGLTGMGKNVDPGRPKVKGVSRSLFKSAADTLTRFGTWGVALDMAMLLRFRAEG</sequence>
<dbReference type="CDD" id="cd12148">
    <property type="entry name" value="fungal_TF_MHR"/>
    <property type="match status" value="1"/>
</dbReference>
<dbReference type="PANTHER" id="PTHR40626:SF30">
    <property type="entry name" value="FINGER DOMAIN PROTEIN, PUTATIVE (AFU_ORTHOLOGUE AFUA_4G13600)-RELATED"/>
    <property type="match status" value="1"/>
</dbReference>
<name>A0A4Z1IWI5_9HELO</name>
<evidence type="ECO:0000256" key="4">
    <source>
        <dbReference type="ARBA" id="ARBA00022771"/>
    </source>
</evidence>
<keyword evidence="3" id="KW-0677">Repeat</keyword>
<evidence type="ECO:0000256" key="7">
    <source>
        <dbReference type="PROSITE-ProRule" id="PRU00042"/>
    </source>
</evidence>
<keyword evidence="4 7" id="KW-0863">Zinc-finger</keyword>
<keyword evidence="11" id="KW-1185">Reference proteome</keyword>
<dbReference type="Pfam" id="PF04082">
    <property type="entry name" value="Fungal_trans"/>
    <property type="match status" value="1"/>
</dbReference>
<dbReference type="PROSITE" id="PS00028">
    <property type="entry name" value="ZINC_FINGER_C2H2_1"/>
    <property type="match status" value="2"/>
</dbReference>
<feature type="region of interest" description="Disordered" evidence="8">
    <location>
        <begin position="93"/>
        <end position="151"/>
    </location>
</feature>
<feature type="domain" description="C2H2-type" evidence="9">
    <location>
        <begin position="46"/>
        <end position="73"/>
    </location>
</feature>
<dbReference type="Proteomes" id="UP000297527">
    <property type="component" value="Unassembled WGS sequence"/>
</dbReference>
<accession>A0A4Z1IWI5</accession>
<evidence type="ECO:0000256" key="8">
    <source>
        <dbReference type="SAM" id="MobiDB-lite"/>
    </source>
</evidence>
<feature type="compositionally biased region" description="Basic and acidic residues" evidence="8">
    <location>
        <begin position="118"/>
        <end position="128"/>
    </location>
</feature>
<evidence type="ECO:0000256" key="2">
    <source>
        <dbReference type="ARBA" id="ARBA00022723"/>
    </source>
</evidence>
<proteinExistence type="predicted"/>
<dbReference type="Gene3D" id="3.30.160.60">
    <property type="entry name" value="Classic Zinc Finger"/>
    <property type="match status" value="2"/>
</dbReference>
<dbReference type="GO" id="GO:0008270">
    <property type="term" value="F:zinc ion binding"/>
    <property type="evidence" value="ECO:0007669"/>
    <property type="project" value="UniProtKB-KW"/>
</dbReference>
<evidence type="ECO:0000256" key="6">
    <source>
        <dbReference type="ARBA" id="ARBA00023242"/>
    </source>
</evidence>
<feature type="compositionally biased region" description="Low complexity" evidence="8">
    <location>
        <begin position="14"/>
        <end position="24"/>
    </location>
</feature>
<evidence type="ECO:0000256" key="1">
    <source>
        <dbReference type="ARBA" id="ARBA00004123"/>
    </source>
</evidence>
<dbReference type="OrthoDB" id="1405595at2759"/>
<feature type="compositionally biased region" description="Polar residues" evidence="8">
    <location>
        <begin position="129"/>
        <end position="139"/>
    </location>
</feature>
<comment type="subcellular location">
    <subcellularLocation>
        <location evidence="1">Nucleus</location>
    </subcellularLocation>
</comment>
<dbReference type="EMBL" id="PQXN01000001">
    <property type="protein sequence ID" value="TGO65705.1"/>
    <property type="molecule type" value="Genomic_DNA"/>
</dbReference>
<comment type="caution">
    <text evidence="10">The sequence shown here is derived from an EMBL/GenBank/DDBJ whole genome shotgun (WGS) entry which is preliminary data.</text>
</comment>
<feature type="compositionally biased region" description="Basic and acidic residues" evidence="8">
    <location>
        <begin position="93"/>
        <end position="110"/>
    </location>
</feature>
<keyword evidence="2" id="KW-0479">Metal-binding</keyword>
<evidence type="ECO:0000256" key="5">
    <source>
        <dbReference type="ARBA" id="ARBA00022833"/>
    </source>
</evidence>
<keyword evidence="6" id="KW-0539">Nucleus</keyword>
<keyword evidence="5" id="KW-0862">Zinc</keyword>